<accession>D6PI58</accession>
<evidence type="ECO:0008006" key="3">
    <source>
        <dbReference type="Google" id="ProtNLM"/>
    </source>
</evidence>
<evidence type="ECO:0000313" key="1">
    <source>
        <dbReference type="EMBL" id="ADD95409.1"/>
    </source>
</evidence>
<protein>
    <recommendedName>
        <fullName evidence="3">SaV-like</fullName>
    </recommendedName>
</protein>
<sequence>MAETTNDHGPSYYRRGSIDVWDFIRDQGLGFHLGNVIKYTCRAGHKDNDIEDLKKAIHYLSNEIEYRTKHHS</sequence>
<dbReference type="InterPro" id="IPR021739">
    <property type="entry name" value="SaV-like"/>
</dbReference>
<dbReference type="Proteomes" id="UP000523591">
    <property type="component" value="Segment"/>
</dbReference>
<dbReference type="KEGG" id="vg:54998866"/>
<name>D6PI58_9CAUD</name>
<keyword evidence="2" id="KW-1185">Reference proteome</keyword>
<dbReference type="Pfam" id="PF11753">
    <property type="entry name" value="DUF3310"/>
    <property type="match status" value="1"/>
</dbReference>
<reference evidence="1 2" key="1">
    <citation type="journal article" date="2010" name="ISME J.">
        <title>Metagenome of the Mediterranean deep chlorophyll maximum studied by direct and fosmid library 454 pyrosequencing.</title>
        <authorList>
            <person name="Ghai R."/>
            <person name="Martin-Cuadrado A.B."/>
            <person name="Molto A.G."/>
            <person name="Heredia I.G."/>
            <person name="Cabrera R."/>
            <person name="Martin J."/>
            <person name="Verdu M."/>
            <person name="Deschamps P."/>
            <person name="Moreira D."/>
            <person name="Lopez-Garcia P."/>
            <person name="Mira A."/>
            <person name="Rodriguez-Valera F."/>
        </authorList>
    </citation>
    <scope>NUCLEOTIDE SEQUENCE [LARGE SCALE GENOMIC DNA]</scope>
</reference>
<dbReference type="EMBL" id="GU943068">
    <property type="protein sequence ID" value="ADD95409.1"/>
    <property type="molecule type" value="Genomic_DNA"/>
</dbReference>
<dbReference type="GeneID" id="54998866"/>
<evidence type="ECO:0000313" key="2">
    <source>
        <dbReference type="Proteomes" id="UP000523591"/>
    </source>
</evidence>
<proteinExistence type="predicted"/>
<organism evidence="1 2">
    <name type="scientific">uncultured phage MedDCM-OCT-S05-C849</name>
    <dbReference type="NCBI Taxonomy" id="743565"/>
    <lineage>
        <taxon>Viruses</taxon>
        <taxon>Duplodnaviria</taxon>
        <taxon>Heunggongvirae</taxon>
        <taxon>Uroviricota</taxon>
        <taxon>Caudoviricetes</taxon>
        <taxon>Autographivirales</taxon>
        <taxon>Pagavirus</taxon>
        <taxon>Pagavirus S05C849</taxon>
    </lineage>
</organism>
<dbReference type="RefSeq" id="YP_009807973.1">
    <property type="nucleotide sequence ID" value="NC_048033.1"/>
</dbReference>